<protein>
    <submittedName>
        <fullName evidence="1">Uncharacterized protein</fullName>
    </submittedName>
</protein>
<keyword evidence="2" id="KW-1185">Reference proteome</keyword>
<name>F2LWG3_HIPMA</name>
<dbReference type="HOGENOM" id="CLU_1501164_0_0_7"/>
<dbReference type="InParanoid" id="F2LWG3"/>
<dbReference type="RefSeq" id="WP_013682110.1">
    <property type="nucleotide sequence ID" value="NC_015318.1"/>
</dbReference>
<gene>
    <name evidence="1" type="ordered locus">Hipma_1106</name>
</gene>
<dbReference type="Proteomes" id="UP000008139">
    <property type="component" value="Chromosome"/>
</dbReference>
<dbReference type="KEGG" id="hmr:Hipma_1106"/>
<dbReference type="eggNOG" id="ENOG503193F">
    <property type="taxonomic scope" value="Bacteria"/>
</dbReference>
<dbReference type="OrthoDB" id="5500583at2"/>
<organism evidence="1 2">
    <name type="scientific">Hippea maritima (strain ATCC 700847 / DSM 10411 / MH2)</name>
    <dbReference type="NCBI Taxonomy" id="760142"/>
    <lineage>
        <taxon>Bacteria</taxon>
        <taxon>Pseudomonadati</taxon>
        <taxon>Campylobacterota</taxon>
        <taxon>Desulfurellia</taxon>
        <taxon>Desulfurellales</taxon>
        <taxon>Hippeaceae</taxon>
        <taxon>Hippea</taxon>
    </lineage>
</organism>
<evidence type="ECO:0000313" key="1">
    <source>
        <dbReference type="EMBL" id="AEA34072.1"/>
    </source>
</evidence>
<sequence length="206" mass="23914">METLTICVPFFALPGMKETCSDLVGDQNLILRDILGLNPLRKGEYENGPYLEGFNVDGKLDYVFYFEEVEKIIEKQVYDQIYILFRAIYKPYQKETQHLVVGYYTVENTQGIEIAPGAYAITGTSAYFVDYKDALNITDIIVGYNLQDSIMKSNSQNHPEYKDWVNGWLEHIKSKENKLEAYIERSKKLRTLKTEENYKEKLEGCL</sequence>
<proteinExistence type="predicted"/>
<reference evidence="2" key="2">
    <citation type="submission" date="2011-03" db="EMBL/GenBank/DDBJ databases">
        <title>The complete genome of Hippea maritima DSM 10411.</title>
        <authorList>
            <consortium name="US DOE Joint Genome Institute (JGI-PGF)"/>
            <person name="Lucas S."/>
            <person name="Copeland A."/>
            <person name="Lapidus A."/>
            <person name="Bruce D."/>
            <person name="Goodwin L."/>
            <person name="Pitluck S."/>
            <person name="Peters L."/>
            <person name="Kyrpides N."/>
            <person name="Mavromatis K."/>
            <person name="Pagani I."/>
            <person name="Ivanova N."/>
            <person name="Mikhailova N."/>
            <person name="Lu M."/>
            <person name="Detter J.C."/>
            <person name="Tapia R."/>
            <person name="Han C."/>
            <person name="Land M."/>
            <person name="Hauser L."/>
            <person name="Markowitz V."/>
            <person name="Cheng J.-F."/>
            <person name="Hugenholtz P."/>
            <person name="Woyke T."/>
            <person name="Wu D."/>
            <person name="Spring S."/>
            <person name="Schroeder M."/>
            <person name="Brambilla E."/>
            <person name="Klenk H.-P."/>
            <person name="Eisen J.A."/>
        </authorList>
    </citation>
    <scope>NUCLEOTIDE SEQUENCE [LARGE SCALE GENOMIC DNA]</scope>
    <source>
        <strain evidence="2">ATCC 700847 / DSM 10411 / MH2</strain>
    </source>
</reference>
<evidence type="ECO:0000313" key="2">
    <source>
        <dbReference type="Proteomes" id="UP000008139"/>
    </source>
</evidence>
<dbReference type="EMBL" id="CP002606">
    <property type="protein sequence ID" value="AEA34072.1"/>
    <property type="molecule type" value="Genomic_DNA"/>
</dbReference>
<dbReference type="STRING" id="760142.Hipma_1106"/>
<reference evidence="1 2" key="1">
    <citation type="journal article" date="2011" name="Stand. Genomic Sci.">
        <title>Complete genome sequence of the thermophilic sulfur-reducer Hippea maritima type strain (MH(2)).</title>
        <authorList>
            <person name="Huntemann M."/>
            <person name="Lu M."/>
            <person name="Nolan M."/>
            <person name="Lapidus A."/>
            <person name="Lucas S."/>
            <person name="Hammon N."/>
            <person name="Deshpande S."/>
            <person name="Cheng J.F."/>
            <person name="Tapia R."/>
            <person name="Han C."/>
            <person name="Goodwin L."/>
            <person name="Pitluck S."/>
            <person name="Liolios K."/>
            <person name="Pagani I."/>
            <person name="Ivanova N."/>
            <person name="Ovchinikova G."/>
            <person name="Pati A."/>
            <person name="Chen A."/>
            <person name="Palaniappan K."/>
            <person name="Land M."/>
            <person name="Hauser L."/>
            <person name="Jeffries C.D."/>
            <person name="Detter J.C."/>
            <person name="Brambilla E.M."/>
            <person name="Rohde M."/>
            <person name="Spring S."/>
            <person name="Goker M."/>
            <person name="Woyke T."/>
            <person name="Bristow J."/>
            <person name="Eisen J.A."/>
            <person name="Markowitz V."/>
            <person name="Hugenholtz P."/>
            <person name="Kyrpides N.C."/>
            <person name="Klenk H.P."/>
            <person name="Mavromatis K."/>
        </authorList>
    </citation>
    <scope>NUCLEOTIDE SEQUENCE [LARGE SCALE GENOMIC DNA]</scope>
    <source>
        <strain evidence="2">ATCC 700847 / DSM 10411 / MH2</strain>
    </source>
</reference>
<dbReference type="AlphaFoldDB" id="F2LWG3"/>
<accession>F2LWG3</accession>